<evidence type="ECO:0000256" key="1">
    <source>
        <dbReference type="SAM" id="Phobius"/>
    </source>
</evidence>
<evidence type="ECO:0000313" key="3">
    <source>
        <dbReference type="Proteomes" id="UP000242180"/>
    </source>
</evidence>
<proteinExistence type="predicted"/>
<dbReference type="EMBL" id="MCGN01000010">
    <property type="protein sequence ID" value="ORY92177.1"/>
    <property type="molecule type" value="Genomic_DNA"/>
</dbReference>
<gene>
    <name evidence="2" type="ORF">BCR43DRAFT_508281</name>
</gene>
<sequence length="581" mass="65469">METTAAKVDFWALGPRDQWLVRFFRPNAPDDPSYARLRQSVLHGMRDEYAKLKKQIPATSGGLFCVIPLDSNVAAQKKIYYRDGRLYTVMTRESDLSPQKVIVYRNGLPVELELDDDDWSAEAAKVPIALGGAHEDAVVAKENRELYIMSNFETPAVDSAQLSARTFDESSSAAAHLGPEITISNYQDLLAVAHSIKSPFVDLVVRQVHIQGRVKKYSLKPIFDAIARPSIVEANSTTSARKGVLVRPPIIFMLKKAYEILRLSELREDMLMLRPQEIKAALTEQTVNYLNACLTHHDRVRSMDTYTPYDPPNTAMSMETLRRNPGSKELMAVIDSIVGNFHGHLPVETWVTRDIERPTRKLDATVPVTSLPTRIPTLYELDRSAYEINCAPFIRRGIHVEGNKVHLQTLSLADFRYTCDELFPFDDEANPLISRMSRESIMLLSGLVPDKKSYDVAVSVGFIPANMTPLMDYTWWSDKVINPGSDLFKDAHNYASMASAQRAHPAKIEFFSTISEDTYRLFVMLNNNYFGIWNTLRRDMRQQLKFNPLMIVLATIAALFGVFAVAGVIQVVQGFQGQGPN</sequence>
<keyword evidence="1" id="KW-0472">Membrane</keyword>
<keyword evidence="3" id="KW-1185">Reference proteome</keyword>
<evidence type="ECO:0000313" key="2">
    <source>
        <dbReference type="EMBL" id="ORY92177.1"/>
    </source>
</evidence>
<dbReference type="OrthoDB" id="2245125at2759"/>
<feature type="transmembrane region" description="Helical" evidence="1">
    <location>
        <begin position="548"/>
        <end position="572"/>
    </location>
</feature>
<name>A0A1X2H2Y8_SYNRA</name>
<dbReference type="AlphaFoldDB" id="A0A1X2H2Y8"/>
<keyword evidence="1" id="KW-0812">Transmembrane</keyword>
<dbReference type="InParanoid" id="A0A1X2H2Y8"/>
<reference evidence="2 3" key="1">
    <citation type="submission" date="2016-07" db="EMBL/GenBank/DDBJ databases">
        <title>Pervasive Adenine N6-methylation of Active Genes in Fungi.</title>
        <authorList>
            <consortium name="DOE Joint Genome Institute"/>
            <person name="Mondo S.J."/>
            <person name="Dannebaum R.O."/>
            <person name="Kuo R.C."/>
            <person name="Labutti K."/>
            <person name="Haridas S."/>
            <person name="Kuo A."/>
            <person name="Salamov A."/>
            <person name="Ahrendt S.R."/>
            <person name="Lipzen A."/>
            <person name="Sullivan W."/>
            <person name="Andreopoulos W.B."/>
            <person name="Clum A."/>
            <person name="Lindquist E."/>
            <person name="Daum C."/>
            <person name="Ramamoorthy G.K."/>
            <person name="Gryganskyi A."/>
            <person name="Culley D."/>
            <person name="Magnuson J.K."/>
            <person name="James T.Y."/>
            <person name="O'Malley M.A."/>
            <person name="Stajich J.E."/>
            <person name="Spatafora J.W."/>
            <person name="Visel A."/>
            <person name="Grigoriev I.V."/>
        </authorList>
    </citation>
    <scope>NUCLEOTIDE SEQUENCE [LARGE SCALE GENOMIC DNA]</scope>
    <source>
        <strain evidence="2 3">NRRL 2496</strain>
    </source>
</reference>
<comment type="caution">
    <text evidence="2">The sequence shown here is derived from an EMBL/GenBank/DDBJ whole genome shotgun (WGS) entry which is preliminary data.</text>
</comment>
<dbReference type="Proteomes" id="UP000242180">
    <property type="component" value="Unassembled WGS sequence"/>
</dbReference>
<accession>A0A1X2H2Y8</accession>
<organism evidence="2 3">
    <name type="scientific">Syncephalastrum racemosum</name>
    <name type="common">Filamentous fungus</name>
    <dbReference type="NCBI Taxonomy" id="13706"/>
    <lineage>
        <taxon>Eukaryota</taxon>
        <taxon>Fungi</taxon>
        <taxon>Fungi incertae sedis</taxon>
        <taxon>Mucoromycota</taxon>
        <taxon>Mucoromycotina</taxon>
        <taxon>Mucoromycetes</taxon>
        <taxon>Mucorales</taxon>
        <taxon>Syncephalastraceae</taxon>
        <taxon>Syncephalastrum</taxon>
    </lineage>
</organism>
<keyword evidence="1" id="KW-1133">Transmembrane helix</keyword>
<protein>
    <submittedName>
        <fullName evidence="2">Uncharacterized protein</fullName>
    </submittedName>
</protein>